<feature type="compositionally biased region" description="Gly residues" evidence="1">
    <location>
        <begin position="184"/>
        <end position="195"/>
    </location>
</feature>
<feature type="region of interest" description="Disordered" evidence="1">
    <location>
        <begin position="177"/>
        <end position="201"/>
    </location>
</feature>
<keyword evidence="2" id="KW-0812">Transmembrane</keyword>
<proteinExistence type="predicted"/>
<keyword evidence="2" id="KW-1133">Transmembrane helix</keyword>
<keyword evidence="2" id="KW-0472">Membrane</keyword>
<dbReference type="AlphaFoldDB" id="A0A8C8VGZ8"/>
<evidence type="ECO:0000313" key="4">
    <source>
        <dbReference type="Proteomes" id="UP000694393"/>
    </source>
</evidence>
<dbReference type="PANTHER" id="PTHR14307">
    <property type="entry name" value="C6ORF47 FAMILY MEMBER"/>
    <property type="match status" value="1"/>
</dbReference>
<dbReference type="PANTHER" id="PTHR14307:SF0">
    <property type="entry name" value="SI:CH73-25F10.6"/>
    <property type="match status" value="1"/>
</dbReference>
<name>A0A8C8VGZ8_9SAUR</name>
<dbReference type="Ensembl" id="ENSPCET00000007661.1">
    <property type="protein sequence ID" value="ENSPCEP00000007398.1"/>
    <property type="gene ID" value="ENSPCEG00000005940.1"/>
</dbReference>
<accession>A0A8C8VGZ8</accession>
<feature type="transmembrane region" description="Helical" evidence="2">
    <location>
        <begin position="127"/>
        <end position="148"/>
    </location>
</feature>
<evidence type="ECO:0000256" key="2">
    <source>
        <dbReference type="SAM" id="Phobius"/>
    </source>
</evidence>
<dbReference type="Proteomes" id="UP000694393">
    <property type="component" value="Unplaced"/>
</dbReference>
<dbReference type="InterPro" id="IPR029073">
    <property type="entry name" value="DUF4661"/>
</dbReference>
<organism evidence="3 4">
    <name type="scientific">Pelusios castaneus</name>
    <name type="common">West African mud turtle</name>
    <dbReference type="NCBI Taxonomy" id="367368"/>
    <lineage>
        <taxon>Eukaryota</taxon>
        <taxon>Metazoa</taxon>
        <taxon>Chordata</taxon>
        <taxon>Craniata</taxon>
        <taxon>Vertebrata</taxon>
        <taxon>Euteleostomi</taxon>
        <taxon>Archelosauria</taxon>
        <taxon>Testudinata</taxon>
        <taxon>Testudines</taxon>
        <taxon>Pleurodira</taxon>
        <taxon>Pelomedusidae</taxon>
        <taxon>Pelusios</taxon>
    </lineage>
</organism>
<sequence>MSLSRVKAWLGRLRWWGHEAGKEGELPESPPTSQRWGTRHLLALIGWGSARDPGPMPGEGPLSRISKTPQFLGPHQPSAETPEHFQICFNFARHLFDLCVVTLLCACSPAFRLLLDILGFRGVLKVWLHGLAAFLVTTYGMYLVLWLVHEYLVQFAFLYGFLQTLVLCVSIQAAVEEEEEESGDGPGGGDPGGGGEVERTA</sequence>
<keyword evidence="4" id="KW-1185">Reference proteome</keyword>
<feature type="transmembrane region" description="Helical" evidence="2">
    <location>
        <begin position="155"/>
        <end position="175"/>
    </location>
</feature>
<dbReference type="Pfam" id="PF15576">
    <property type="entry name" value="DUF4661"/>
    <property type="match status" value="1"/>
</dbReference>
<feature type="transmembrane region" description="Helical" evidence="2">
    <location>
        <begin position="95"/>
        <end position="115"/>
    </location>
</feature>
<evidence type="ECO:0000313" key="3">
    <source>
        <dbReference type="Ensembl" id="ENSPCEP00000007398.1"/>
    </source>
</evidence>
<reference evidence="3" key="1">
    <citation type="submission" date="2025-08" db="UniProtKB">
        <authorList>
            <consortium name="Ensembl"/>
        </authorList>
    </citation>
    <scope>IDENTIFICATION</scope>
</reference>
<reference evidence="3" key="2">
    <citation type="submission" date="2025-09" db="UniProtKB">
        <authorList>
            <consortium name="Ensembl"/>
        </authorList>
    </citation>
    <scope>IDENTIFICATION</scope>
</reference>
<evidence type="ECO:0000256" key="1">
    <source>
        <dbReference type="SAM" id="MobiDB-lite"/>
    </source>
</evidence>
<protein>
    <submittedName>
        <fullName evidence="3">Uncharacterized protein</fullName>
    </submittedName>
</protein>